<keyword evidence="2 8" id="KW-0963">Cytoplasm</keyword>
<dbReference type="EMBL" id="JQBR01000016">
    <property type="protein sequence ID" value="KRN64379.1"/>
    <property type="molecule type" value="Genomic_DNA"/>
</dbReference>
<dbReference type="InterPro" id="IPR012094">
    <property type="entry name" value="tRNA_Ile_lys_synt"/>
</dbReference>
<dbReference type="NCBIfam" id="TIGR02432">
    <property type="entry name" value="lysidine_TilS_N"/>
    <property type="match status" value="1"/>
</dbReference>
<comment type="catalytic activity">
    <reaction evidence="7 8">
        <text>cytidine(34) in tRNA(Ile2) + L-lysine + ATP = lysidine(34) in tRNA(Ile2) + AMP + diphosphate + H(+)</text>
        <dbReference type="Rhea" id="RHEA:43744"/>
        <dbReference type="Rhea" id="RHEA-COMP:10625"/>
        <dbReference type="Rhea" id="RHEA-COMP:10670"/>
        <dbReference type="ChEBI" id="CHEBI:15378"/>
        <dbReference type="ChEBI" id="CHEBI:30616"/>
        <dbReference type="ChEBI" id="CHEBI:32551"/>
        <dbReference type="ChEBI" id="CHEBI:33019"/>
        <dbReference type="ChEBI" id="CHEBI:82748"/>
        <dbReference type="ChEBI" id="CHEBI:83665"/>
        <dbReference type="ChEBI" id="CHEBI:456215"/>
        <dbReference type="EC" id="6.3.4.19"/>
    </reaction>
</comment>
<comment type="caution">
    <text evidence="10">The sequence shown here is derived from an EMBL/GenBank/DDBJ whole genome shotgun (WGS) entry which is preliminary data.</text>
</comment>
<dbReference type="InterPro" id="IPR012796">
    <property type="entry name" value="Lysidine-tRNA-synth_C"/>
</dbReference>
<dbReference type="GO" id="GO:0005524">
    <property type="term" value="F:ATP binding"/>
    <property type="evidence" value="ECO:0007669"/>
    <property type="project" value="UniProtKB-KW"/>
</dbReference>
<dbReference type="GO" id="GO:0006400">
    <property type="term" value="P:tRNA modification"/>
    <property type="evidence" value="ECO:0007669"/>
    <property type="project" value="UniProtKB-UniRule"/>
</dbReference>
<evidence type="ECO:0000256" key="8">
    <source>
        <dbReference type="HAMAP-Rule" id="MF_01161"/>
    </source>
</evidence>
<keyword evidence="6" id="KW-0067">ATP-binding</keyword>
<dbReference type="STRING" id="319652.IV80_GL000629"/>
<evidence type="ECO:0000256" key="6">
    <source>
        <dbReference type="ARBA" id="ARBA00022840"/>
    </source>
</evidence>
<dbReference type="NCBIfam" id="TIGR02433">
    <property type="entry name" value="lysidine_TilS_C"/>
    <property type="match status" value="1"/>
</dbReference>
<evidence type="ECO:0000256" key="7">
    <source>
        <dbReference type="ARBA" id="ARBA00048539"/>
    </source>
</evidence>
<evidence type="ECO:0000256" key="5">
    <source>
        <dbReference type="ARBA" id="ARBA00022741"/>
    </source>
</evidence>
<dbReference type="GO" id="GO:0005737">
    <property type="term" value="C:cytoplasm"/>
    <property type="evidence" value="ECO:0007669"/>
    <property type="project" value="UniProtKB-SubCell"/>
</dbReference>
<protein>
    <recommendedName>
        <fullName evidence="8">tRNA(Ile)-lysidine synthase</fullName>
        <ecNumber evidence="8">6.3.4.19</ecNumber>
    </recommendedName>
    <alternativeName>
        <fullName evidence="8">tRNA(Ile)-2-lysyl-cytidine synthase</fullName>
    </alternativeName>
    <alternativeName>
        <fullName evidence="8">tRNA(Ile)-lysidine synthetase</fullName>
    </alternativeName>
</protein>
<keyword evidence="11" id="KW-1185">Reference proteome</keyword>
<comment type="caution">
    <text evidence="8">Lacks conserved residue(s) required for the propagation of feature annotation.</text>
</comment>
<dbReference type="HAMAP" id="MF_01161">
    <property type="entry name" value="tRNA_Ile_lys_synt"/>
    <property type="match status" value="1"/>
</dbReference>
<dbReference type="SUPFAM" id="SSF56037">
    <property type="entry name" value="PheT/TilS domain"/>
    <property type="match status" value="1"/>
</dbReference>
<accession>A0A0R2IHU6</accession>
<dbReference type="PATRIC" id="fig|319652.3.peg.637"/>
<evidence type="ECO:0000256" key="2">
    <source>
        <dbReference type="ARBA" id="ARBA00022490"/>
    </source>
</evidence>
<dbReference type="Pfam" id="PF09179">
    <property type="entry name" value="TilS"/>
    <property type="match status" value="1"/>
</dbReference>
<evidence type="ECO:0000256" key="1">
    <source>
        <dbReference type="ARBA" id="ARBA00004496"/>
    </source>
</evidence>
<evidence type="ECO:0000256" key="3">
    <source>
        <dbReference type="ARBA" id="ARBA00022598"/>
    </source>
</evidence>
<reference evidence="10 11" key="1">
    <citation type="journal article" date="2015" name="Genome Announc.">
        <title>Expanding the biotechnology potential of lactobacilli through comparative genomics of 213 strains and associated genera.</title>
        <authorList>
            <person name="Sun Z."/>
            <person name="Harris H.M."/>
            <person name="McCann A."/>
            <person name="Guo C."/>
            <person name="Argimon S."/>
            <person name="Zhang W."/>
            <person name="Yang X."/>
            <person name="Jeffery I.B."/>
            <person name="Cooney J.C."/>
            <person name="Kagawa T.F."/>
            <person name="Liu W."/>
            <person name="Song Y."/>
            <person name="Salvetti E."/>
            <person name="Wrobel A."/>
            <person name="Rasinkangas P."/>
            <person name="Parkhill J."/>
            <person name="Rea M.C."/>
            <person name="O'Sullivan O."/>
            <person name="Ritari J."/>
            <person name="Douillard F.P."/>
            <person name="Paul Ross R."/>
            <person name="Yang R."/>
            <person name="Briner A.E."/>
            <person name="Felis G.E."/>
            <person name="de Vos W.M."/>
            <person name="Barrangou R."/>
            <person name="Klaenhammer T.R."/>
            <person name="Caufield P.W."/>
            <person name="Cui Y."/>
            <person name="Zhang H."/>
            <person name="O'Toole P.W."/>
        </authorList>
    </citation>
    <scope>NUCLEOTIDE SEQUENCE [LARGE SCALE GENOMIC DNA]</scope>
    <source>
        <strain evidence="10 11">DSM 17757</strain>
    </source>
</reference>
<evidence type="ECO:0000313" key="11">
    <source>
        <dbReference type="Proteomes" id="UP000051568"/>
    </source>
</evidence>
<evidence type="ECO:0000256" key="4">
    <source>
        <dbReference type="ARBA" id="ARBA00022694"/>
    </source>
</evidence>
<dbReference type="SMART" id="SM00977">
    <property type="entry name" value="TilS_C"/>
    <property type="match status" value="1"/>
</dbReference>
<keyword evidence="4 8" id="KW-0819">tRNA processing</keyword>
<keyword evidence="5" id="KW-0547">Nucleotide-binding</keyword>
<dbReference type="InterPro" id="IPR015262">
    <property type="entry name" value="tRNA_Ile_lys_synt_subst-bd"/>
</dbReference>
<dbReference type="PANTHER" id="PTHR43033:SF1">
    <property type="entry name" value="TRNA(ILE)-LYSIDINE SYNTHASE-RELATED"/>
    <property type="match status" value="1"/>
</dbReference>
<dbReference type="AlphaFoldDB" id="A0A0R2IHU6"/>
<dbReference type="CDD" id="cd01992">
    <property type="entry name" value="TilS_N"/>
    <property type="match status" value="1"/>
</dbReference>
<dbReference type="Pfam" id="PF01171">
    <property type="entry name" value="ATP_bind_3"/>
    <property type="match status" value="1"/>
</dbReference>
<dbReference type="EC" id="6.3.4.19" evidence="8"/>
<dbReference type="SUPFAM" id="SSF52402">
    <property type="entry name" value="Adenine nucleotide alpha hydrolases-like"/>
    <property type="match status" value="1"/>
</dbReference>
<comment type="similarity">
    <text evidence="8">Belongs to the tRNA(Ile)-lysidine synthase family.</text>
</comment>
<dbReference type="InterPro" id="IPR012795">
    <property type="entry name" value="tRNA_Ile_lys_synt_N"/>
</dbReference>
<evidence type="ECO:0000313" key="10">
    <source>
        <dbReference type="EMBL" id="KRN64379.1"/>
    </source>
</evidence>
<keyword evidence="3 8" id="KW-0436">Ligase</keyword>
<dbReference type="Proteomes" id="UP000051568">
    <property type="component" value="Unassembled WGS sequence"/>
</dbReference>
<comment type="subcellular location">
    <subcellularLocation>
        <location evidence="1 8">Cytoplasm</location>
    </subcellularLocation>
</comment>
<proteinExistence type="inferred from homology"/>
<gene>
    <name evidence="8" type="primary">tilS</name>
    <name evidence="10" type="ORF">IV80_GL000629</name>
</gene>
<organism evidence="10 11">
    <name type="scientific">Pediococcus cellicola</name>
    <dbReference type="NCBI Taxonomy" id="319652"/>
    <lineage>
        <taxon>Bacteria</taxon>
        <taxon>Bacillati</taxon>
        <taxon>Bacillota</taxon>
        <taxon>Bacilli</taxon>
        <taxon>Lactobacillales</taxon>
        <taxon>Lactobacillaceae</taxon>
        <taxon>Pediococcus</taxon>
    </lineage>
</organism>
<dbReference type="Pfam" id="PF11734">
    <property type="entry name" value="TilS_C"/>
    <property type="match status" value="1"/>
</dbReference>
<name>A0A0R2IHU6_9LACO</name>
<evidence type="ECO:0000259" key="9">
    <source>
        <dbReference type="SMART" id="SM00977"/>
    </source>
</evidence>
<dbReference type="GO" id="GO:0032267">
    <property type="term" value="F:tRNA(Ile)-lysidine synthase activity"/>
    <property type="evidence" value="ECO:0007669"/>
    <property type="project" value="UniProtKB-EC"/>
</dbReference>
<dbReference type="InterPro" id="IPR014729">
    <property type="entry name" value="Rossmann-like_a/b/a_fold"/>
</dbReference>
<dbReference type="InterPro" id="IPR011063">
    <property type="entry name" value="TilS/TtcA_N"/>
</dbReference>
<sequence>MIKVADVVQKQFGLTMRRCKLTPQTTVVVAVSTGVDSMTLLALLETLPLNRRPKIVIAHVNHKLRAQSTEEQQFLTNYAKQHHLKLEIKVWSVAEHPQTGVENAARQIRYAFFAKMAQKYQAKFLFTAHHADDQAETFLMKLVRGGDLQQLQGIRSRQLTRNTQIIRPLLNFSKQELRQFAKQKKISWYEDQTNSDEAFTRNRMRHEIVPRLKAENPQFLQHVQDYEEQLQIVLRAMDQQAQKLVEDIQGNGGYHTGKFLALSSEWQNVVLRYICVHQAVAQVTKRQQTEILQLIRNYKKPNGSVQINAKWVFCKRYQKFGFYLTTKSGESPQEVGRSMLRLNQWYAVENYGKLGVFELEYYPKKDENKQQVMLLSESQIKWPLSLRYAQPTDQFSLKDNGHKKVRRILVDAKIPVEKRATWPLIVDANNRPVWLIGLRKNWLADPLLTDTKQYFLIWKTNNLEELN</sequence>
<feature type="domain" description="Lysidine-tRNA(Ile) synthetase C-terminal" evidence="9">
    <location>
        <begin position="384"/>
        <end position="458"/>
    </location>
</feature>
<comment type="function">
    <text evidence="8">Ligates lysine onto the cytidine present at position 34 of the AUA codon-specific tRNA(Ile) that contains the anticodon CAU, in an ATP-dependent manner. Cytidine is converted to lysidine, thus changing the amino acid specificity of the tRNA from methionine to isoleucine.</text>
</comment>
<dbReference type="PANTHER" id="PTHR43033">
    <property type="entry name" value="TRNA(ILE)-LYSIDINE SYNTHASE-RELATED"/>
    <property type="match status" value="1"/>
</dbReference>
<dbReference type="Gene3D" id="3.40.50.620">
    <property type="entry name" value="HUPs"/>
    <property type="match status" value="1"/>
</dbReference>